<dbReference type="AlphaFoldDB" id="A0A9R0ICU2"/>
<evidence type="ECO:0000313" key="8">
    <source>
        <dbReference type="Proteomes" id="UP000813463"/>
    </source>
</evidence>
<dbReference type="SUPFAM" id="SSF52540">
    <property type="entry name" value="P-loop containing nucleoside triphosphate hydrolases"/>
    <property type="match status" value="1"/>
</dbReference>
<comment type="similarity">
    <text evidence="2">Belongs to the AAA ATPase family. BCS1 subfamily.</text>
</comment>
<keyword evidence="4" id="KW-0460">Magnesium</keyword>
<dbReference type="KEGG" id="soe:110786653"/>
<dbReference type="InterPro" id="IPR003959">
    <property type="entry name" value="ATPase_AAA_core"/>
</dbReference>
<dbReference type="GO" id="GO:0005524">
    <property type="term" value="F:ATP binding"/>
    <property type="evidence" value="ECO:0007669"/>
    <property type="project" value="InterPro"/>
</dbReference>
<evidence type="ECO:0000256" key="6">
    <source>
        <dbReference type="SAM" id="Phobius"/>
    </source>
</evidence>
<comment type="cofactor">
    <cofactor evidence="1">
        <name>Mg(2+)</name>
        <dbReference type="ChEBI" id="CHEBI:18420"/>
    </cofactor>
</comment>
<evidence type="ECO:0000313" key="9">
    <source>
        <dbReference type="RefSeq" id="XP_021846913.2"/>
    </source>
</evidence>
<dbReference type="GO" id="GO:0016887">
    <property type="term" value="F:ATP hydrolysis activity"/>
    <property type="evidence" value="ECO:0007669"/>
    <property type="project" value="InterPro"/>
</dbReference>
<keyword evidence="6" id="KW-0812">Transmembrane</keyword>
<dbReference type="InterPro" id="IPR058017">
    <property type="entry name" value="At3g28540-like_C"/>
</dbReference>
<dbReference type="SMART" id="SM00382">
    <property type="entry name" value="AAA"/>
    <property type="match status" value="1"/>
</dbReference>
<feature type="domain" description="AAA+ ATPase" evidence="7">
    <location>
        <begin position="222"/>
        <end position="353"/>
    </location>
</feature>
<reference evidence="9" key="2">
    <citation type="submission" date="2025-08" db="UniProtKB">
        <authorList>
            <consortium name="RefSeq"/>
        </authorList>
    </citation>
    <scope>IDENTIFICATION</scope>
    <source>
        <tissue evidence="9">Leaf</tissue>
    </source>
</reference>
<dbReference type="Gene3D" id="6.10.280.40">
    <property type="match status" value="1"/>
</dbReference>
<evidence type="ECO:0000256" key="2">
    <source>
        <dbReference type="ARBA" id="ARBA00007448"/>
    </source>
</evidence>
<keyword evidence="6" id="KW-0472">Membrane</keyword>
<keyword evidence="3" id="KW-0378">Hydrolase</keyword>
<dbReference type="Proteomes" id="UP000813463">
    <property type="component" value="Chromosome 2"/>
</dbReference>
<dbReference type="Gene3D" id="3.40.50.300">
    <property type="entry name" value="P-loop containing nucleotide triphosphate hydrolases"/>
    <property type="match status" value="1"/>
</dbReference>
<keyword evidence="8" id="KW-1185">Reference proteome</keyword>
<dbReference type="GeneID" id="110786653"/>
<dbReference type="InterPro" id="IPR025753">
    <property type="entry name" value="AAA_N_dom"/>
</dbReference>
<accession>A0A9R0ICU2</accession>
<dbReference type="Pfam" id="PF00004">
    <property type="entry name" value="AAA"/>
    <property type="match status" value="1"/>
</dbReference>
<protein>
    <submittedName>
        <fullName evidence="9">AAA-ATPase At2g46620</fullName>
    </submittedName>
</protein>
<reference evidence="8" key="1">
    <citation type="journal article" date="2021" name="Nat. Commun.">
        <title>Genomic analyses provide insights into spinach domestication and the genetic basis of agronomic traits.</title>
        <authorList>
            <person name="Cai X."/>
            <person name="Sun X."/>
            <person name="Xu C."/>
            <person name="Sun H."/>
            <person name="Wang X."/>
            <person name="Ge C."/>
            <person name="Zhang Z."/>
            <person name="Wang Q."/>
            <person name="Fei Z."/>
            <person name="Jiao C."/>
            <person name="Wang Q."/>
        </authorList>
    </citation>
    <scope>NUCLEOTIDE SEQUENCE [LARGE SCALE GENOMIC DNA]</scope>
    <source>
        <strain evidence="8">cv. Varoflay</strain>
    </source>
</reference>
<evidence type="ECO:0000256" key="5">
    <source>
        <dbReference type="ARBA" id="ARBA00049360"/>
    </source>
</evidence>
<name>A0A9R0ICU2_SPIOL</name>
<evidence type="ECO:0000256" key="3">
    <source>
        <dbReference type="ARBA" id="ARBA00022801"/>
    </source>
</evidence>
<dbReference type="InterPro" id="IPR003593">
    <property type="entry name" value="AAA+_ATPase"/>
</dbReference>
<sequence length="483" mass="54931">MITDFRRIIIAAITTVIFLVILRLFLKRKIRTTKIKQWWRLFSDRFHDHQFLKVPEVNDNSQENQLFRRVSLYLNSLESLEHSDYTNLFSGPNPTDILLSLNPNQTLVDEFLGARLLWTYDVISSDTTVTKSFLLKIRKRDKRRVLRPYLQHIHTVSDDIDHRVRDIRLYTNSSTGWKTVPFSHPATFDTVAMDSDLKVKVKSDLETFLKSKQYYHRLGRVWRRSYLLYGPSGTGKSSFVAAMAKCLSYDVYDLDISKVSGDSDLKFLLLQTSPRSLILVEDFDKYVAAKNNSAPSSSAAVTISGVMNFMDGVVNSCCEERVMVFTMTAKEDIDPAILRPGRVDVHIYFPLCDFNNFKNLASNYLGVREHKLFSQVEDMFNSGVTMSPAEIGELMMVNRTSPSRAIKSVINALQTTSLTVSGLLDSCKGTPKNGWRSARDSVDESYDSVAGIGCRDGVKEIRKLYGFLTRKSGRKSDSFDLGT</sequence>
<comment type="catalytic activity">
    <reaction evidence="5">
        <text>ATP + H2O = ADP + phosphate + H(+)</text>
        <dbReference type="Rhea" id="RHEA:13065"/>
        <dbReference type="ChEBI" id="CHEBI:15377"/>
        <dbReference type="ChEBI" id="CHEBI:15378"/>
        <dbReference type="ChEBI" id="CHEBI:30616"/>
        <dbReference type="ChEBI" id="CHEBI:43474"/>
        <dbReference type="ChEBI" id="CHEBI:456216"/>
    </reaction>
</comment>
<evidence type="ECO:0000256" key="4">
    <source>
        <dbReference type="ARBA" id="ARBA00022842"/>
    </source>
</evidence>
<dbReference type="Pfam" id="PF25568">
    <property type="entry name" value="AAA_lid_At3g28540"/>
    <property type="match status" value="1"/>
</dbReference>
<dbReference type="GO" id="GO:0006950">
    <property type="term" value="P:response to stress"/>
    <property type="evidence" value="ECO:0007669"/>
    <property type="project" value="UniProtKB-ARBA"/>
</dbReference>
<proteinExistence type="inferred from homology"/>
<organism evidence="8 9">
    <name type="scientific">Spinacia oleracea</name>
    <name type="common">Spinach</name>
    <dbReference type="NCBI Taxonomy" id="3562"/>
    <lineage>
        <taxon>Eukaryota</taxon>
        <taxon>Viridiplantae</taxon>
        <taxon>Streptophyta</taxon>
        <taxon>Embryophyta</taxon>
        <taxon>Tracheophyta</taxon>
        <taxon>Spermatophyta</taxon>
        <taxon>Magnoliopsida</taxon>
        <taxon>eudicotyledons</taxon>
        <taxon>Gunneridae</taxon>
        <taxon>Pentapetalae</taxon>
        <taxon>Caryophyllales</taxon>
        <taxon>Chenopodiaceae</taxon>
        <taxon>Chenopodioideae</taxon>
        <taxon>Anserineae</taxon>
        <taxon>Spinacia</taxon>
    </lineage>
</organism>
<gene>
    <name evidence="9" type="primary">LOC110786653</name>
</gene>
<evidence type="ECO:0000259" key="7">
    <source>
        <dbReference type="SMART" id="SM00382"/>
    </source>
</evidence>
<dbReference type="PANTHER" id="PTHR23070">
    <property type="entry name" value="BCS1 AAA-TYPE ATPASE"/>
    <property type="match status" value="1"/>
</dbReference>
<dbReference type="InterPro" id="IPR050747">
    <property type="entry name" value="Mitochondrial_chaperone_BCS1"/>
</dbReference>
<evidence type="ECO:0000256" key="1">
    <source>
        <dbReference type="ARBA" id="ARBA00001946"/>
    </source>
</evidence>
<keyword evidence="6" id="KW-1133">Transmembrane helix</keyword>
<dbReference type="RefSeq" id="XP_021846913.2">
    <property type="nucleotide sequence ID" value="XM_021991221.2"/>
</dbReference>
<feature type="transmembrane region" description="Helical" evidence="6">
    <location>
        <begin position="6"/>
        <end position="26"/>
    </location>
</feature>
<dbReference type="Pfam" id="PF14363">
    <property type="entry name" value="AAA_assoc"/>
    <property type="match status" value="1"/>
</dbReference>
<dbReference type="InterPro" id="IPR027417">
    <property type="entry name" value="P-loop_NTPase"/>
</dbReference>